<dbReference type="PANTHER" id="PTHR21015">
    <property type="entry name" value="UDP-N-ACETYLGLUCOSAMINE--N-ACETYLMURAMYL-(PENTAPEPTIDE) PYROPHOSPHORYL-UNDECAPRENOL N-ACETYLGLUCOSAMINE TRANSFERASE 1"/>
    <property type="match status" value="1"/>
</dbReference>
<dbReference type="GO" id="GO:0016787">
    <property type="term" value="F:hydrolase activity"/>
    <property type="evidence" value="ECO:0007669"/>
    <property type="project" value="UniProtKB-KW"/>
</dbReference>
<gene>
    <name evidence="4" type="primary">pseG</name>
    <name evidence="4" type="ORF">CLPUN_34520</name>
</gene>
<evidence type="ECO:0000256" key="1">
    <source>
        <dbReference type="PIRSR" id="PIRSR620023-1"/>
    </source>
</evidence>
<feature type="active site" description="Proton acceptor" evidence="1">
    <location>
        <position position="17"/>
    </location>
</feature>
<dbReference type="SUPFAM" id="SSF53756">
    <property type="entry name" value="UDP-Glycosyltransferase/glycogen phosphorylase"/>
    <property type="match status" value="1"/>
</dbReference>
<evidence type="ECO:0000259" key="3">
    <source>
        <dbReference type="Pfam" id="PF04101"/>
    </source>
</evidence>
<dbReference type="EC" id="3.6.1.57" evidence="4"/>
<dbReference type="EMBL" id="LZZM01000190">
    <property type="protein sequence ID" value="OOM75015.1"/>
    <property type="molecule type" value="Genomic_DNA"/>
</dbReference>
<feature type="binding site" evidence="2">
    <location>
        <position position="174"/>
    </location>
    <ligand>
        <name>substrate</name>
    </ligand>
</feature>
<feature type="domain" description="Glycosyl transferase family 28 C-terminal" evidence="3">
    <location>
        <begin position="217"/>
        <end position="330"/>
    </location>
</feature>
<dbReference type="Pfam" id="PF04101">
    <property type="entry name" value="Glyco_tran_28_C"/>
    <property type="match status" value="1"/>
</dbReference>
<reference evidence="4 5" key="1">
    <citation type="submission" date="2016-05" db="EMBL/GenBank/DDBJ databases">
        <title>Microbial solvent formation.</title>
        <authorList>
            <person name="Poehlein A."/>
            <person name="Montoya Solano J.D."/>
            <person name="Flitsch S."/>
            <person name="Krabben P."/>
            <person name="Duerre P."/>
            <person name="Daniel R."/>
        </authorList>
    </citation>
    <scope>NUCLEOTIDE SEQUENCE [LARGE SCALE GENOMIC DNA]</scope>
    <source>
        <strain evidence="4 5">DSM 2619</strain>
    </source>
</reference>
<keyword evidence="5" id="KW-1185">Reference proteome</keyword>
<dbReference type="InterPro" id="IPR007235">
    <property type="entry name" value="Glyco_trans_28_C"/>
</dbReference>
<name>A0A1S8TC48_9CLOT</name>
<accession>A0A1S8TC48</accession>
<organism evidence="4 5">
    <name type="scientific">Clostridium puniceum</name>
    <dbReference type="NCBI Taxonomy" id="29367"/>
    <lineage>
        <taxon>Bacteria</taxon>
        <taxon>Bacillati</taxon>
        <taxon>Bacillota</taxon>
        <taxon>Clostridia</taxon>
        <taxon>Eubacteriales</taxon>
        <taxon>Clostridiaceae</taxon>
        <taxon>Clostridium</taxon>
    </lineage>
</organism>
<evidence type="ECO:0000313" key="5">
    <source>
        <dbReference type="Proteomes" id="UP000190890"/>
    </source>
</evidence>
<feature type="binding site" evidence="2">
    <location>
        <position position="274"/>
    </location>
    <ligand>
        <name>substrate</name>
    </ligand>
</feature>
<dbReference type="OrthoDB" id="9805604at2"/>
<dbReference type="RefSeq" id="WP_077848478.1">
    <property type="nucleotide sequence ID" value="NZ_LZZM01000190.1"/>
</dbReference>
<dbReference type="Proteomes" id="UP000190890">
    <property type="component" value="Unassembled WGS sequence"/>
</dbReference>
<proteinExistence type="predicted"/>
<dbReference type="NCBIfam" id="TIGR03590">
    <property type="entry name" value="PseG"/>
    <property type="match status" value="1"/>
</dbReference>
<sequence length="363" mass="41589">MRIFIRADGGNTIGLGHIMRMLVLAKELKKNNEVIFLCRGKQANNINKKSDINKGASTYNSEDDKFKAGIEKVRKNEFKVFMINDECVVEEIINLQNEYKADLIITDSYDVDELYFNTLKPYFKLNGYVDDMNKCKMNVDFIINQNINAEDMNYINNVEHNTKLFLGTKYCMLRDEFRKEISKKELRGKCEDLLLTLGGMDENFNTLTILNEIANCYINIRVVIGSAFNKKLINELYDLSIKHNNIKIYENAKMSSLMVKCDVAISAGGSTLYELCAMNVPTIGIIIAENQEQVALKMKEEGLIADAYWINEIKEKKLSTILNKLINDKKIREDIIIKQRKVVNTEGVKLLADEINALIKNCV</sequence>
<evidence type="ECO:0000256" key="2">
    <source>
        <dbReference type="PIRSR" id="PIRSR620023-2"/>
    </source>
</evidence>
<protein>
    <submittedName>
        <fullName evidence="4">UDP-2,4-diacetamido-2,4, 6-trideoxy-beta-L-altropyranose hydrolase</fullName>
        <ecNumber evidence="4">3.6.1.57</ecNumber>
    </submittedName>
</protein>
<dbReference type="STRING" id="29367.CLPUN_34520"/>
<dbReference type="Gene3D" id="3.40.50.11190">
    <property type="match status" value="1"/>
</dbReference>
<dbReference type="GO" id="GO:0016758">
    <property type="term" value="F:hexosyltransferase activity"/>
    <property type="evidence" value="ECO:0007669"/>
    <property type="project" value="InterPro"/>
</dbReference>
<dbReference type="InterPro" id="IPR020023">
    <property type="entry name" value="PseG"/>
</dbReference>
<dbReference type="PANTHER" id="PTHR21015:SF22">
    <property type="entry name" value="GLYCOSYLTRANSFERASE"/>
    <property type="match status" value="1"/>
</dbReference>
<dbReference type="Gene3D" id="3.40.50.2000">
    <property type="entry name" value="Glycogen Phosphorylase B"/>
    <property type="match status" value="1"/>
</dbReference>
<evidence type="ECO:0000313" key="4">
    <source>
        <dbReference type="EMBL" id="OOM75015.1"/>
    </source>
</evidence>
<keyword evidence="4" id="KW-0378">Hydrolase</keyword>
<comment type="caution">
    <text evidence="4">The sequence shown here is derived from an EMBL/GenBank/DDBJ whole genome shotgun (WGS) entry which is preliminary data.</text>
</comment>
<dbReference type="AlphaFoldDB" id="A0A1S8TC48"/>